<gene>
    <name evidence="2" type="ORF">CLCR_11063</name>
</gene>
<sequence length="103" mass="11392">MKKLTMVGGWCDVSAEAEAEYAVRGGQKGEGKRKRKKKGREGYKQERRPGVTGWINLGLAAASDSKLIFLTRKPPHKIRQKTCWKAALVLSTSKGRMGGSDWS</sequence>
<dbReference type="AlphaFoldDB" id="A0A1C1CYN0"/>
<comment type="caution">
    <text evidence="2">The sequence shown here is derived from an EMBL/GenBank/DDBJ whole genome shotgun (WGS) entry which is preliminary data.</text>
</comment>
<organism evidence="2 3">
    <name type="scientific">Cladophialophora carrionii</name>
    <dbReference type="NCBI Taxonomy" id="86049"/>
    <lineage>
        <taxon>Eukaryota</taxon>
        <taxon>Fungi</taxon>
        <taxon>Dikarya</taxon>
        <taxon>Ascomycota</taxon>
        <taxon>Pezizomycotina</taxon>
        <taxon>Eurotiomycetes</taxon>
        <taxon>Chaetothyriomycetidae</taxon>
        <taxon>Chaetothyriales</taxon>
        <taxon>Herpotrichiellaceae</taxon>
        <taxon>Cladophialophora</taxon>
    </lineage>
</organism>
<evidence type="ECO:0000313" key="2">
    <source>
        <dbReference type="EMBL" id="OCT53653.1"/>
    </source>
</evidence>
<reference evidence="3" key="1">
    <citation type="submission" date="2015-07" db="EMBL/GenBank/DDBJ databases">
        <authorList>
            <person name="Teixeira M.M."/>
            <person name="Souza R.C."/>
            <person name="Almeida L.G."/>
            <person name="Vicente V.A."/>
            <person name="de Hoog S."/>
            <person name="Bocca A.L."/>
            <person name="de Almeida S.R."/>
            <person name="Vasconcelos A.T."/>
            <person name="Felipe M.S."/>
        </authorList>
    </citation>
    <scope>NUCLEOTIDE SEQUENCE [LARGE SCALE GENOMIC DNA]</scope>
    <source>
        <strain evidence="3">KSF</strain>
    </source>
</reference>
<name>A0A1C1CYN0_9EURO</name>
<accession>A0A1C1CYN0</accession>
<feature type="region of interest" description="Disordered" evidence="1">
    <location>
        <begin position="22"/>
        <end position="47"/>
    </location>
</feature>
<keyword evidence="3" id="KW-1185">Reference proteome</keyword>
<proteinExistence type="predicted"/>
<evidence type="ECO:0000256" key="1">
    <source>
        <dbReference type="SAM" id="MobiDB-lite"/>
    </source>
</evidence>
<dbReference type="VEuPathDB" id="FungiDB:CLCR_11063"/>
<evidence type="ECO:0000313" key="3">
    <source>
        <dbReference type="Proteomes" id="UP000094526"/>
    </source>
</evidence>
<protein>
    <submittedName>
        <fullName evidence="2">Uncharacterized protein</fullName>
    </submittedName>
</protein>
<dbReference type="Proteomes" id="UP000094526">
    <property type="component" value="Unassembled WGS sequence"/>
</dbReference>
<dbReference type="EMBL" id="LGRB01000008">
    <property type="protein sequence ID" value="OCT53653.1"/>
    <property type="molecule type" value="Genomic_DNA"/>
</dbReference>